<feature type="coiled-coil region" evidence="1">
    <location>
        <begin position="13"/>
        <end position="40"/>
    </location>
</feature>
<evidence type="ECO:0000313" key="2">
    <source>
        <dbReference type="EMBL" id="KAF0728515.1"/>
    </source>
</evidence>
<sequence length="364" mass="41503">MKKLFNLSLYPSKRKYEEQKQAVEVALQDIEKKRQRLLDAAVGGLSDEESEEESTDDYHDELMRCHQQKTRPNTSGMSDISIRPQTASLFTSGSGFETTLGLAVTMSLIPSTTMAESRQDIYSPKARTLETLKHKPSRPIMWMLKGVILMNFNSESKLVGSIELRTESTLEETRQLIKQFVPSLPKSYNFVQLPDCSVIDCSSEANLRTCLTYEDDIYIKELPVMESSDERLKRIQVKDRQQAAFEQFIQRQQNIKPFIAPAPQKGGPQHPQTKPEIAERTNVVLSPKHILYDAEHNNEGVDYQVIIQYEPFLGRITVRLKTIKTGSKSAKLSLNDIDFLNLIDATHDVSLHGKRFLYSQTTFP</sequence>
<accession>A0A6G0WMH9</accession>
<organism evidence="2 3">
    <name type="scientific">Aphanomyces euteiches</name>
    <dbReference type="NCBI Taxonomy" id="100861"/>
    <lineage>
        <taxon>Eukaryota</taxon>
        <taxon>Sar</taxon>
        <taxon>Stramenopiles</taxon>
        <taxon>Oomycota</taxon>
        <taxon>Saprolegniomycetes</taxon>
        <taxon>Saprolegniales</taxon>
        <taxon>Verrucalvaceae</taxon>
        <taxon>Aphanomyces</taxon>
    </lineage>
</organism>
<keyword evidence="1" id="KW-0175">Coiled coil</keyword>
<proteinExistence type="predicted"/>
<keyword evidence="3" id="KW-1185">Reference proteome</keyword>
<dbReference type="VEuPathDB" id="FungiDB:AeMF1_010036"/>
<evidence type="ECO:0000313" key="3">
    <source>
        <dbReference type="Proteomes" id="UP000481153"/>
    </source>
</evidence>
<dbReference type="EMBL" id="VJMJ01000176">
    <property type="protein sequence ID" value="KAF0728515.1"/>
    <property type="molecule type" value="Genomic_DNA"/>
</dbReference>
<dbReference type="Proteomes" id="UP000481153">
    <property type="component" value="Unassembled WGS sequence"/>
</dbReference>
<protein>
    <submittedName>
        <fullName evidence="2">Uncharacterized protein</fullName>
    </submittedName>
</protein>
<comment type="caution">
    <text evidence="2">The sequence shown here is derived from an EMBL/GenBank/DDBJ whole genome shotgun (WGS) entry which is preliminary data.</text>
</comment>
<reference evidence="2 3" key="1">
    <citation type="submission" date="2019-07" db="EMBL/GenBank/DDBJ databases">
        <title>Genomics analysis of Aphanomyces spp. identifies a new class of oomycete effector associated with host adaptation.</title>
        <authorList>
            <person name="Gaulin E."/>
        </authorList>
    </citation>
    <scope>NUCLEOTIDE SEQUENCE [LARGE SCALE GENOMIC DNA]</scope>
    <source>
        <strain evidence="2 3">ATCC 201684</strain>
    </source>
</reference>
<evidence type="ECO:0000256" key="1">
    <source>
        <dbReference type="SAM" id="Coils"/>
    </source>
</evidence>
<name>A0A6G0WMH9_9STRA</name>
<dbReference type="AlphaFoldDB" id="A0A6G0WMH9"/>
<gene>
    <name evidence="2" type="ORF">Ae201684_013699</name>
</gene>